<organism evidence="1">
    <name type="scientific">marine sediment metagenome</name>
    <dbReference type="NCBI Taxonomy" id="412755"/>
    <lineage>
        <taxon>unclassified sequences</taxon>
        <taxon>metagenomes</taxon>
        <taxon>ecological metagenomes</taxon>
    </lineage>
</organism>
<reference evidence="1" key="1">
    <citation type="journal article" date="2015" name="Nature">
        <title>Complex archaea that bridge the gap between prokaryotes and eukaryotes.</title>
        <authorList>
            <person name="Spang A."/>
            <person name="Saw J.H."/>
            <person name="Jorgensen S.L."/>
            <person name="Zaremba-Niedzwiedzka K."/>
            <person name="Martijn J."/>
            <person name="Lind A.E."/>
            <person name="van Eijk R."/>
            <person name="Schleper C."/>
            <person name="Guy L."/>
            <person name="Ettema T.J."/>
        </authorList>
    </citation>
    <scope>NUCLEOTIDE SEQUENCE</scope>
</reference>
<dbReference type="EMBL" id="LAZR01002118">
    <property type="protein sequence ID" value="KKN34223.1"/>
    <property type="molecule type" value="Genomic_DNA"/>
</dbReference>
<proteinExistence type="predicted"/>
<protein>
    <recommendedName>
        <fullName evidence="2">RNA polymerase sigma-70 region 2 domain-containing protein</fullName>
    </recommendedName>
</protein>
<dbReference type="AlphaFoldDB" id="A0A0F9SYE5"/>
<evidence type="ECO:0000313" key="1">
    <source>
        <dbReference type="EMBL" id="KKN34223.1"/>
    </source>
</evidence>
<name>A0A0F9SYE5_9ZZZZ</name>
<comment type="caution">
    <text evidence="1">The sequence shown here is derived from an EMBL/GenBank/DDBJ whole genome shotgun (WGS) entry which is preliminary data.</text>
</comment>
<evidence type="ECO:0008006" key="2">
    <source>
        <dbReference type="Google" id="ProtNLM"/>
    </source>
</evidence>
<sequence length="53" mass="6394">MNMPPRDRTRLKNLLRNYRDHIITKYFNSMKHIPIDKIIETIDDAIQIISLNL</sequence>
<accession>A0A0F9SYE5</accession>
<gene>
    <name evidence="1" type="ORF">LCGC14_0795720</name>
</gene>